<sequence>MPRKTILIRPVANRTGRLQSNQPAYRTTRPPLLTLPRINMSLLRITSLACLALLLGACQSLFTPNMRTPLPVQRDASELIKPGCTTADCPLVNIDTVHFPDEPKLDAIVQKTLLQLTVADSSTPPPASIKAYQEQFLSRAQGRNSSYLQAKVREQHDGIVVVELSSYLDAGGAHGNPGRAFINYSRQQQKVLTLADMVIPGKEQEFWQKAELAHQGWLVSSKMIEDASFVQTWPFKRTPHIALTYGALILKYPVETIAPYSMGHIELKIPYPQLNGILKPELFPGRG</sequence>
<organism evidence="2 3">
    <name type="scientific">Pseudomonas viridiflava</name>
    <name type="common">Phytomonas viridiflava</name>
    <dbReference type="NCBI Taxonomy" id="33069"/>
    <lineage>
        <taxon>Bacteria</taxon>
        <taxon>Pseudomonadati</taxon>
        <taxon>Pseudomonadota</taxon>
        <taxon>Gammaproteobacteria</taxon>
        <taxon>Pseudomonadales</taxon>
        <taxon>Pseudomonadaceae</taxon>
        <taxon>Pseudomonas</taxon>
    </lineage>
</organism>
<accession>A0A3M5NWN4</accession>
<dbReference type="Proteomes" id="UP000273854">
    <property type="component" value="Unassembled WGS sequence"/>
</dbReference>
<evidence type="ECO:0000313" key="2">
    <source>
        <dbReference type="EMBL" id="RMT76868.1"/>
    </source>
</evidence>
<evidence type="ECO:0000259" key="1">
    <source>
        <dbReference type="Pfam" id="PF11738"/>
    </source>
</evidence>
<dbReference type="Gene3D" id="3.30.565.40">
    <property type="entry name" value="Fervidobacterium nodosum Rt17-B1 like"/>
    <property type="match status" value="1"/>
</dbReference>
<dbReference type="EMBL" id="RBTP01000076">
    <property type="protein sequence ID" value="RMT76868.1"/>
    <property type="molecule type" value="Genomic_DNA"/>
</dbReference>
<reference evidence="2 3" key="1">
    <citation type="submission" date="2018-08" db="EMBL/GenBank/DDBJ databases">
        <title>Recombination of ecologically and evolutionarily significant loci maintains genetic cohesion in the Pseudomonas syringae species complex.</title>
        <authorList>
            <person name="Dillon M."/>
            <person name="Thakur S."/>
            <person name="Almeida R.N.D."/>
            <person name="Weir B.S."/>
            <person name="Guttman D.S."/>
        </authorList>
    </citation>
    <scope>NUCLEOTIDE SEQUENCE [LARGE SCALE GENOMIC DNA]</scope>
    <source>
        <strain evidence="2 3">ICMP 19473</strain>
    </source>
</reference>
<dbReference type="AlphaFoldDB" id="A0A3M5NWN4"/>
<dbReference type="Pfam" id="PF11738">
    <property type="entry name" value="DUF3298"/>
    <property type="match status" value="1"/>
</dbReference>
<evidence type="ECO:0000313" key="3">
    <source>
        <dbReference type="Proteomes" id="UP000273854"/>
    </source>
</evidence>
<proteinExistence type="predicted"/>
<dbReference type="Gene3D" id="3.90.640.20">
    <property type="entry name" value="Heat-shock cognate protein, ATPase"/>
    <property type="match status" value="1"/>
</dbReference>
<protein>
    <submittedName>
        <fullName evidence="2">Putative lipoprotein</fullName>
    </submittedName>
</protein>
<feature type="domain" description="DUF3298" evidence="1">
    <location>
        <begin position="196"/>
        <end position="271"/>
    </location>
</feature>
<gene>
    <name evidence="2" type="ORF">ALP40_100089</name>
</gene>
<dbReference type="InterPro" id="IPR037126">
    <property type="entry name" value="PdaC/RsiV-like_sf"/>
</dbReference>
<dbReference type="InterPro" id="IPR021729">
    <property type="entry name" value="DUF3298"/>
</dbReference>
<comment type="caution">
    <text evidence="2">The sequence shown here is derived from an EMBL/GenBank/DDBJ whole genome shotgun (WGS) entry which is preliminary data.</text>
</comment>
<keyword evidence="2" id="KW-0449">Lipoprotein</keyword>
<name>A0A3M5NWN4_PSEVI</name>